<dbReference type="PANTHER" id="PTHR13018">
    <property type="entry name" value="PROBABLE MEMBRANE PROTEIN DUF221-RELATED"/>
    <property type="match status" value="1"/>
</dbReference>
<comment type="subcellular location">
    <subcellularLocation>
        <location evidence="1">Endomembrane system</location>
        <topology evidence="1">Multi-pass membrane protein</topology>
    </subcellularLocation>
</comment>
<evidence type="ECO:0000256" key="8">
    <source>
        <dbReference type="SAM" id="MobiDB-lite"/>
    </source>
</evidence>
<dbReference type="Proteomes" id="UP000694546">
    <property type="component" value="Chromosome 15"/>
</dbReference>
<dbReference type="InterPro" id="IPR003689">
    <property type="entry name" value="ZIP"/>
</dbReference>
<reference evidence="14" key="1">
    <citation type="submission" date="2025-08" db="UniProtKB">
        <authorList>
            <consortium name="Ensembl"/>
        </authorList>
    </citation>
    <scope>IDENTIFICATION</scope>
</reference>
<keyword evidence="3" id="KW-0813">Transport</keyword>
<evidence type="ECO:0000256" key="6">
    <source>
        <dbReference type="ARBA" id="ARBA00023136"/>
    </source>
</evidence>
<dbReference type="Pfam" id="PF02535">
    <property type="entry name" value="Zip"/>
    <property type="match status" value="1"/>
</dbReference>
<dbReference type="Pfam" id="PF14703">
    <property type="entry name" value="PHM7_cyt"/>
    <property type="match status" value="1"/>
</dbReference>
<evidence type="ECO:0000256" key="2">
    <source>
        <dbReference type="ARBA" id="ARBA00007779"/>
    </source>
</evidence>
<dbReference type="InterPro" id="IPR012677">
    <property type="entry name" value="Nucleotide-bd_a/b_plait_sf"/>
</dbReference>
<keyword evidence="15" id="KW-1185">Reference proteome</keyword>
<feature type="transmembrane region" description="Helical" evidence="9">
    <location>
        <begin position="843"/>
        <end position="861"/>
    </location>
</feature>
<feature type="transmembrane region" description="Helical" evidence="9">
    <location>
        <begin position="728"/>
        <end position="750"/>
    </location>
</feature>
<dbReference type="GeneTree" id="ENSGT00940000157084"/>
<feature type="signal peptide" evidence="10">
    <location>
        <begin position="1"/>
        <end position="16"/>
    </location>
</feature>
<dbReference type="GO" id="GO:0003676">
    <property type="term" value="F:nucleic acid binding"/>
    <property type="evidence" value="ECO:0007669"/>
    <property type="project" value="InterPro"/>
</dbReference>
<dbReference type="AlphaFoldDB" id="A0A8C5FIJ7"/>
<accession>A0A8C5FIJ7</accession>
<comment type="similarity">
    <text evidence="2">Belongs to the CSC1 (TC 1.A.17) family.</text>
</comment>
<dbReference type="Gene3D" id="3.30.70.330">
    <property type="match status" value="1"/>
</dbReference>
<evidence type="ECO:0000259" key="12">
    <source>
        <dbReference type="Pfam" id="PF13967"/>
    </source>
</evidence>
<feature type="transmembrane region" description="Helical" evidence="9">
    <location>
        <begin position="697"/>
        <end position="716"/>
    </location>
</feature>
<dbReference type="SUPFAM" id="SSF54928">
    <property type="entry name" value="RNA-binding domain, RBD"/>
    <property type="match status" value="1"/>
</dbReference>
<feature type="transmembrane region" description="Helical" evidence="9">
    <location>
        <begin position="220"/>
        <end position="240"/>
    </location>
</feature>
<feature type="transmembrane region" description="Helical" evidence="9">
    <location>
        <begin position="1003"/>
        <end position="1022"/>
    </location>
</feature>
<keyword evidence="6 9" id="KW-0472">Membrane</keyword>
<evidence type="ECO:0000256" key="7">
    <source>
        <dbReference type="ARBA" id="ARBA00036634"/>
    </source>
</evidence>
<feature type="transmembrane region" description="Helical" evidence="9">
    <location>
        <begin position="642"/>
        <end position="671"/>
    </location>
</feature>
<dbReference type="GO" id="GO:0005227">
    <property type="term" value="F:calcium-activated cation channel activity"/>
    <property type="evidence" value="ECO:0007669"/>
    <property type="project" value="InterPro"/>
</dbReference>
<evidence type="ECO:0000256" key="3">
    <source>
        <dbReference type="ARBA" id="ARBA00022448"/>
    </source>
</evidence>
<dbReference type="GO" id="GO:0012505">
    <property type="term" value="C:endomembrane system"/>
    <property type="evidence" value="ECO:0007669"/>
    <property type="project" value="UniProtKB-SubCell"/>
</dbReference>
<dbReference type="GO" id="GO:0005886">
    <property type="term" value="C:plasma membrane"/>
    <property type="evidence" value="ECO:0007669"/>
    <property type="project" value="TreeGrafter"/>
</dbReference>
<dbReference type="InterPro" id="IPR045122">
    <property type="entry name" value="Csc1-like"/>
</dbReference>
<protein>
    <recommendedName>
        <fullName evidence="16">Transmembrane protein 63B</fullName>
    </recommendedName>
</protein>
<reference evidence="14" key="2">
    <citation type="submission" date="2025-09" db="UniProtKB">
        <authorList>
            <consortium name="Ensembl"/>
        </authorList>
    </citation>
    <scope>IDENTIFICATION</scope>
</reference>
<feature type="transmembrane region" description="Helical" evidence="9">
    <location>
        <begin position="900"/>
        <end position="923"/>
    </location>
</feature>
<evidence type="ECO:0000259" key="11">
    <source>
        <dbReference type="Pfam" id="PF02714"/>
    </source>
</evidence>
<dbReference type="PROSITE" id="PS51257">
    <property type="entry name" value="PROKAR_LIPOPROTEIN"/>
    <property type="match status" value="1"/>
</dbReference>
<feature type="transmembrane region" description="Helical" evidence="9">
    <location>
        <begin position="56"/>
        <end position="75"/>
    </location>
</feature>
<evidence type="ECO:0000256" key="9">
    <source>
        <dbReference type="SAM" id="Phobius"/>
    </source>
</evidence>
<feature type="transmembrane region" description="Helical" evidence="9">
    <location>
        <begin position="1034"/>
        <end position="1056"/>
    </location>
</feature>
<feature type="transmembrane region" description="Helical" evidence="9">
    <location>
        <begin position="447"/>
        <end position="471"/>
    </location>
</feature>
<feature type="transmembrane region" description="Helical" evidence="9">
    <location>
        <begin position="967"/>
        <end position="991"/>
    </location>
</feature>
<keyword evidence="4 9" id="KW-0812">Transmembrane</keyword>
<dbReference type="InterPro" id="IPR003864">
    <property type="entry name" value="CSC1/OSCA1-like_7TM"/>
</dbReference>
<dbReference type="PANTHER" id="PTHR13018:SF38">
    <property type="entry name" value="CSC1-LIKE PROTEIN 2"/>
    <property type="match status" value="1"/>
</dbReference>
<feature type="region of interest" description="Disordered" evidence="8">
    <location>
        <begin position="797"/>
        <end position="816"/>
    </location>
</feature>
<dbReference type="Ensembl" id="ENSGMOT00000024553.1">
    <property type="protein sequence ID" value="ENSGMOP00000039139.1"/>
    <property type="gene ID" value="ENSGMOG00000017011.2"/>
</dbReference>
<evidence type="ECO:0000256" key="1">
    <source>
        <dbReference type="ARBA" id="ARBA00004127"/>
    </source>
</evidence>
<feature type="domain" description="CSC1/OSCA1-like cytosolic" evidence="13">
    <location>
        <begin position="257"/>
        <end position="439"/>
    </location>
</feature>
<comment type="catalytic activity">
    <reaction evidence="7">
        <text>Ca(2+)(in) = Ca(2+)(out)</text>
        <dbReference type="Rhea" id="RHEA:29671"/>
        <dbReference type="ChEBI" id="CHEBI:29108"/>
    </reaction>
</comment>
<feature type="compositionally biased region" description="Acidic residues" evidence="8">
    <location>
        <begin position="803"/>
        <end position="816"/>
    </location>
</feature>
<proteinExistence type="inferred from homology"/>
<evidence type="ECO:0000313" key="15">
    <source>
        <dbReference type="Proteomes" id="UP000694546"/>
    </source>
</evidence>
<feature type="domain" description="CSC1/OSCA1-like 7TM region" evidence="11">
    <location>
        <begin position="450"/>
        <end position="721"/>
    </location>
</feature>
<feature type="domain" description="CSC1/OSCA1-like N-terminal transmembrane" evidence="12">
    <location>
        <begin position="137"/>
        <end position="241"/>
    </location>
</feature>
<feature type="transmembrane region" description="Helical" evidence="9">
    <location>
        <begin position="535"/>
        <end position="558"/>
    </location>
</feature>
<dbReference type="Pfam" id="PF13967">
    <property type="entry name" value="RSN1_TM"/>
    <property type="match status" value="1"/>
</dbReference>
<organism evidence="14 15">
    <name type="scientific">Gadus morhua</name>
    <name type="common">Atlantic cod</name>
    <dbReference type="NCBI Taxonomy" id="8049"/>
    <lineage>
        <taxon>Eukaryota</taxon>
        <taxon>Metazoa</taxon>
        <taxon>Chordata</taxon>
        <taxon>Craniata</taxon>
        <taxon>Vertebrata</taxon>
        <taxon>Euteleostomi</taxon>
        <taxon>Actinopterygii</taxon>
        <taxon>Neopterygii</taxon>
        <taxon>Teleostei</taxon>
        <taxon>Neoteleostei</taxon>
        <taxon>Acanthomorphata</taxon>
        <taxon>Zeiogadaria</taxon>
        <taxon>Gadariae</taxon>
        <taxon>Gadiformes</taxon>
        <taxon>Gadoidei</taxon>
        <taxon>Gadidae</taxon>
        <taxon>Gadus</taxon>
    </lineage>
</organism>
<evidence type="ECO:0000313" key="14">
    <source>
        <dbReference type="Ensembl" id="ENSGMOP00000039139.1"/>
    </source>
</evidence>
<feature type="transmembrane region" description="Helical" evidence="9">
    <location>
        <begin position="1088"/>
        <end position="1108"/>
    </location>
</feature>
<evidence type="ECO:0008006" key="16">
    <source>
        <dbReference type="Google" id="ProtNLM"/>
    </source>
</evidence>
<sequence>MRHALLLAMGIWGAQACTGPGTCPTVPPNITSKDYCYSARIRSTVLQGLPFGGVPTVLALDFMCFLGLLFVFSILRKVAWDYGRLALVTDADRIMAQRDQRYSRLDDHEYVASGTTSDTYDRYDRPASVSSSVDLDHRDTGFCSWLTAIFRIKDDEIREKCGEDAVHYLSFQRHIIGLLVVVGVLSVGIVLPVNFSGNLLENNAYSFGRTTIVNLDADNTLLWLHTTFAFLYLLLTVYSMRRHTSKMHYKEDDLVKRTLFVNGISKYAEEKHIKQHFEQAYENCIVLEARICYNVAMLMSLNSERKKADRSKKFFTDLQNKEHIPTMINPKPCGHLCCCIMKGCEREEAVSYYTNLEAKLREEYRRERDKVNSKPLGMAFVTFQNEAMTAVILKDFNACQCQGCQCRQEPKSSSFSGSLHTNNWTVNYAPDPQNVLWEHLSVGGVTWWVRCFIINCVLFILLFFLTTPAIIISTMDKFNVTKPVEYLNNPIVTQFFPTLLLWSFSALLPTIVYYSAFLEAHWTRSGENRTTMHKCYTFLIFMVLLLPSLGLSSLDVFFRWLFDKSFLAQATVRFECVFLPDNGAFFVNYVIASAFIGNAMDLLRIPGLLLYMIRLCLARSVAERRNVKRHQAFEFQFGAAYAWMMCVFTVVMTYSITCPIIVPFGLMYMLLKHLADRYNMYYAYLPSKLDKKIHSGAVNQVVAAPILCLFWLLFFSTVRTGFTAATSMFTFVVLIITIIICLSHVCFGHFKYLSAHNYKIDAVDGDRVENGIPARAAATSKQTQTYIAQVLQEPNGEEVNSASEDDGQGSSQDEEILNGTNGLHEEFQSGEDSLIENERSLQIVAILGAGLLCGTSLAIIIPEGTDLLHDTWKASETALVQNNSSGTTVVSFANRIPSRFYIGLSLVFGFIFMFVVDQLSLYFSTATRGSGCMPNNSGITASLGLVIHSAADGVALGAAVASPDMAVQVIVFVAVIMHKAPAAFGMVSFLIHMGVNKRLIQGHLLAFSAAAPIFAICTYFILTAVGGSTQSRLTATGVGMLFSGGTFLYVATVHVLPEVSSGHGHHLSPGDLQHLTEAVAEPRGPMGLLESLTFIGGAAIPVLLALGLQDD</sequence>
<dbReference type="InterPro" id="IPR035979">
    <property type="entry name" value="RBD_domain_sf"/>
</dbReference>
<dbReference type="InterPro" id="IPR032880">
    <property type="entry name" value="CSC1/OSCA1-like_N"/>
</dbReference>
<keyword evidence="10" id="KW-0732">Signal</keyword>
<evidence type="ECO:0000259" key="13">
    <source>
        <dbReference type="Pfam" id="PF14703"/>
    </source>
</evidence>
<evidence type="ECO:0000256" key="4">
    <source>
        <dbReference type="ARBA" id="ARBA00022692"/>
    </source>
</evidence>
<feature type="chain" id="PRO_5045589714" description="Transmembrane protein 63B" evidence="10">
    <location>
        <begin position="17"/>
        <end position="1111"/>
    </location>
</feature>
<feature type="transmembrane region" description="Helical" evidence="9">
    <location>
        <begin position="491"/>
        <end position="514"/>
    </location>
</feature>
<feature type="transmembrane region" description="Helical" evidence="9">
    <location>
        <begin position="175"/>
        <end position="200"/>
    </location>
</feature>
<dbReference type="InterPro" id="IPR027815">
    <property type="entry name" value="CSC1/OSCA1-like_cyt"/>
</dbReference>
<dbReference type="Pfam" id="PF02714">
    <property type="entry name" value="RSN1_7TM"/>
    <property type="match status" value="1"/>
</dbReference>
<keyword evidence="5 9" id="KW-1133">Transmembrane helix</keyword>
<evidence type="ECO:0000256" key="10">
    <source>
        <dbReference type="SAM" id="SignalP"/>
    </source>
</evidence>
<evidence type="ECO:0000256" key="5">
    <source>
        <dbReference type="ARBA" id="ARBA00022989"/>
    </source>
</evidence>
<name>A0A8C5FIJ7_GADMO</name>